<feature type="binding site" evidence="9">
    <location>
        <begin position="90"/>
        <end position="93"/>
    </location>
    <ligand>
        <name>5-phospho-alpha-D-ribose 1-diphosphate</name>
        <dbReference type="ChEBI" id="CHEBI:58017"/>
    </ligand>
</feature>
<dbReference type="OrthoDB" id="9806430at2"/>
<keyword evidence="5 9" id="KW-0822">Tryptophan biosynthesis</keyword>
<comment type="function">
    <text evidence="9">Catalyzes the transfer of the phosphoribosyl group of 5-phosphorylribose-1-pyrophosphate (PRPP) to anthranilate to yield N-(5'-phosphoribosyl)-anthranilate (PRA).</text>
</comment>
<comment type="subunit">
    <text evidence="9">Homodimer.</text>
</comment>
<evidence type="ECO:0000259" key="10">
    <source>
        <dbReference type="Pfam" id="PF00591"/>
    </source>
</evidence>
<name>A0A1G7ZHC5_9BACI</name>
<proteinExistence type="inferred from homology"/>
<feature type="binding site" evidence="9">
    <location>
        <begin position="83"/>
        <end position="84"/>
    </location>
    <ligand>
        <name>5-phospho-alpha-D-ribose 1-diphosphate</name>
        <dbReference type="ChEBI" id="CHEBI:58017"/>
    </ligand>
</feature>
<comment type="cofactor">
    <cofactor evidence="9">
        <name>Mg(2+)</name>
        <dbReference type="ChEBI" id="CHEBI:18420"/>
    </cofactor>
    <text evidence="9">Binds 2 magnesium ions per monomer.</text>
</comment>
<dbReference type="InterPro" id="IPR000312">
    <property type="entry name" value="Glycosyl_Trfase_fam3"/>
</dbReference>
<feature type="binding site" evidence="9">
    <location>
        <position position="88"/>
    </location>
    <ligand>
        <name>5-phospho-alpha-D-ribose 1-diphosphate</name>
        <dbReference type="ChEBI" id="CHEBI:58017"/>
    </ligand>
</feature>
<feature type="binding site" evidence="9">
    <location>
        <position position="166"/>
    </location>
    <ligand>
        <name>anthranilate</name>
        <dbReference type="ChEBI" id="CHEBI:16567"/>
        <label>2</label>
    </ligand>
</feature>
<dbReference type="NCBIfam" id="TIGR01245">
    <property type="entry name" value="trpD"/>
    <property type="match status" value="1"/>
</dbReference>
<comment type="catalytic activity">
    <reaction evidence="7 9">
        <text>N-(5-phospho-beta-D-ribosyl)anthranilate + diphosphate = 5-phospho-alpha-D-ribose 1-diphosphate + anthranilate</text>
        <dbReference type="Rhea" id="RHEA:11768"/>
        <dbReference type="ChEBI" id="CHEBI:16567"/>
        <dbReference type="ChEBI" id="CHEBI:18277"/>
        <dbReference type="ChEBI" id="CHEBI:33019"/>
        <dbReference type="ChEBI" id="CHEBI:58017"/>
        <dbReference type="EC" id="2.4.2.18"/>
    </reaction>
</comment>
<dbReference type="AlphaFoldDB" id="A0A1G7ZHC5"/>
<sequence length="341" mass="36875">MLKELLNECIEGNTLTEEEAKAAMDEIMQGKATESQIASLLTVLRFRGETVDEMTGFTRSMRDHVIRIPHCETNVIDTCGTGGDKSSTYNISTASAIALSAFGIKVAKHGNRSVSSKSGSADVLEKLGLSVQTSPEEAADSLAKQDMAFLFAPMYHVAMKHAVAPRKEIGFRTIFNLLGPLTNPANANGQVIGVFNKDYGMKMAQTLKRLGAKRAIFVTGEDGLDEITITGKTYVTELNGEAIEQYTITPEQAGLKRADMADIQVNNASESARLIEDIFNGEAQDGAKDILLLNIAAGLYVADYTASIKDGVEKAAKALENGDIVQQLQRLKNEKVEQQHA</sequence>
<feature type="binding site" evidence="9">
    <location>
        <position position="225"/>
    </location>
    <ligand>
        <name>Mg(2+)</name>
        <dbReference type="ChEBI" id="CHEBI:18420"/>
        <label>2</label>
    </ligand>
</feature>
<evidence type="ECO:0000256" key="5">
    <source>
        <dbReference type="ARBA" id="ARBA00022822"/>
    </source>
</evidence>
<dbReference type="UniPathway" id="UPA00035">
    <property type="reaction ID" value="UER00041"/>
</dbReference>
<dbReference type="SUPFAM" id="SSF52418">
    <property type="entry name" value="Nucleoside phosphorylase/phosphoribosyltransferase catalytic domain"/>
    <property type="match status" value="1"/>
</dbReference>
<feature type="binding site" evidence="9">
    <location>
        <begin position="108"/>
        <end position="116"/>
    </location>
    <ligand>
        <name>5-phospho-alpha-D-ribose 1-diphosphate</name>
        <dbReference type="ChEBI" id="CHEBI:58017"/>
    </ligand>
</feature>
<evidence type="ECO:0000256" key="4">
    <source>
        <dbReference type="ARBA" id="ARBA00022679"/>
    </source>
</evidence>
<comment type="pathway">
    <text evidence="1 9">Amino-acid biosynthesis; L-tryptophan biosynthesis; L-tryptophan from chorismate: step 2/5.</text>
</comment>
<keyword evidence="9" id="KW-0479">Metal-binding</keyword>
<feature type="binding site" evidence="9">
    <location>
        <position position="92"/>
    </location>
    <ligand>
        <name>Mg(2+)</name>
        <dbReference type="ChEBI" id="CHEBI:18420"/>
        <label>1</label>
    </ligand>
</feature>
<dbReference type="Gene3D" id="3.40.1030.10">
    <property type="entry name" value="Nucleoside phosphorylase/phosphoribosyltransferase catalytic domain"/>
    <property type="match status" value="1"/>
</dbReference>
<feature type="domain" description="Glycosyl transferase family 3 N-terminal" evidence="11">
    <location>
        <begin position="3"/>
        <end position="64"/>
    </location>
</feature>
<feature type="binding site" evidence="9">
    <location>
        <position position="80"/>
    </location>
    <ligand>
        <name>anthranilate</name>
        <dbReference type="ChEBI" id="CHEBI:16567"/>
        <label>1</label>
    </ligand>
</feature>
<dbReference type="GO" id="GO:0004048">
    <property type="term" value="F:anthranilate phosphoribosyltransferase activity"/>
    <property type="evidence" value="ECO:0007669"/>
    <property type="project" value="UniProtKB-UniRule"/>
</dbReference>
<dbReference type="PANTHER" id="PTHR43285">
    <property type="entry name" value="ANTHRANILATE PHOSPHORIBOSYLTRANSFERASE"/>
    <property type="match status" value="1"/>
</dbReference>
<feature type="binding site" evidence="9">
    <location>
        <position position="120"/>
    </location>
    <ligand>
        <name>5-phospho-alpha-D-ribose 1-diphosphate</name>
        <dbReference type="ChEBI" id="CHEBI:58017"/>
    </ligand>
</feature>
<reference evidence="12 13" key="1">
    <citation type="submission" date="2016-10" db="EMBL/GenBank/DDBJ databases">
        <authorList>
            <person name="de Groot N.N."/>
        </authorList>
    </citation>
    <scope>NUCLEOTIDE SEQUENCE [LARGE SCALE GENOMIC DNA]</scope>
    <source>
        <strain evidence="12 13">DSM 21632</strain>
    </source>
</reference>
<keyword evidence="9" id="KW-0460">Magnesium</keyword>
<comment type="similarity">
    <text evidence="9">Belongs to the anthranilate phosphoribosyltransferase family.</text>
</comment>
<dbReference type="GO" id="GO:0005829">
    <property type="term" value="C:cytosol"/>
    <property type="evidence" value="ECO:0007669"/>
    <property type="project" value="TreeGrafter"/>
</dbReference>
<dbReference type="HAMAP" id="MF_00211">
    <property type="entry name" value="TrpD"/>
    <property type="match status" value="1"/>
</dbReference>
<comment type="caution">
    <text evidence="9">Lacks conserved residue(s) required for the propagation of feature annotation.</text>
</comment>
<evidence type="ECO:0000256" key="7">
    <source>
        <dbReference type="ARBA" id="ARBA00052328"/>
    </source>
</evidence>
<feature type="binding site" evidence="9">
    <location>
        <position position="226"/>
    </location>
    <ligand>
        <name>Mg(2+)</name>
        <dbReference type="ChEBI" id="CHEBI:18420"/>
        <label>2</label>
    </ligand>
</feature>
<keyword evidence="4 9" id="KW-0808">Transferase</keyword>
<evidence type="ECO:0000256" key="3">
    <source>
        <dbReference type="ARBA" id="ARBA00022676"/>
    </source>
</evidence>
<dbReference type="SUPFAM" id="SSF47648">
    <property type="entry name" value="Nucleoside phosphorylase/phosphoribosyltransferase N-terminal domain"/>
    <property type="match status" value="1"/>
</dbReference>
<evidence type="ECO:0000256" key="1">
    <source>
        <dbReference type="ARBA" id="ARBA00004907"/>
    </source>
</evidence>
<evidence type="ECO:0000256" key="8">
    <source>
        <dbReference type="ARBA" id="ARBA00061188"/>
    </source>
</evidence>
<evidence type="ECO:0000256" key="2">
    <source>
        <dbReference type="ARBA" id="ARBA00022605"/>
    </source>
</evidence>
<dbReference type="STRING" id="568899.SAMN05192534_101526"/>
<keyword evidence="13" id="KW-1185">Reference proteome</keyword>
<dbReference type="Proteomes" id="UP000199163">
    <property type="component" value="Unassembled WGS sequence"/>
</dbReference>
<feature type="binding site" evidence="9">
    <location>
        <position position="226"/>
    </location>
    <ligand>
        <name>Mg(2+)</name>
        <dbReference type="ChEBI" id="CHEBI:18420"/>
        <label>1</label>
    </ligand>
</feature>
<dbReference type="GO" id="GO:0000162">
    <property type="term" value="P:L-tryptophan biosynthetic process"/>
    <property type="evidence" value="ECO:0007669"/>
    <property type="project" value="UniProtKB-UniRule"/>
</dbReference>
<keyword evidence="6 9" id="KW-0057">Aromatic amino acid biosynthesis</keyword>
<evidence type="ECO:0000259" key="11">
    <source>
        <dbReference type="Pfam" id="PF02885"/>
    </source>
</evidence>
<organism evidence="12 13">
    <name type="scientific">Alteribacillus persepolensis</name>
    <dbReference type="NCBI Taxonomy" id="568899"/>
    <lineage>
        <taxon>Bacteria</taxon>
        <taxon>Bacillati</taxon>
        <taxon>Bacillota</taxon>
        <taxon>Bacilli</taxon>
        <taxon>Bacillales</taxon>
        <taxon>Bacillaceae</taxon>
        <taxon>Alteribacillus</taxon>
    </lineage>
</organism>
<feature type="binding site" evidence="9">
    <location>
        <position position="111"/>
    </location>
    <ligand>
        <name>anthranilate</name>
        <dbReference type="ChEBI" id="CHEBI:16567"/>
        <label>1</label>
    </ligand>
</feature>
<feature type="binding site" evidence="9">
    <location>
        <position position="80"/>
    </location>
    <ligand>
        <name>5-phospho-alpha-D-ribose 1-diphosphate</name>
        <dbReference type="ChEBI" id="CHEBI:58017"/>
    </ligand>
</feature>
<evidence type="ECO:0000256" key="9">
    <source>
        <dbReference type="HAMAP-Rule" id="MF_00211"/>
    </source>
</evidence>
<dbReference type="Pfam" id="PF02885">
    <property type="entry name" value="Glycos_trans_3N"/>
    <property type="match status" value="1"/>
</dbReference>
<dbReference type="EC" id="2.4.2.18" evidence="9"/>
<evidence type="ECO:0000313" key="12">
    <source>
        <dbReference type="EMBL" id="SDH07500.1"/>
    </source>
</evidence>
<feature type="domain" description="Glycosyl transferase family 3" evidence="10">
    <location>
        <begin position="73"/>
        <end position="323"/>
    </location>
</feature>
<dbReference type="EMBL" id="FNDK01000001">
    <property type="protein sequence ID" value="SDH07500.1"/>
    <property type="molecule type" value="Genomic_DNA"/>
</dbReference>
<dbReference type="FunFam" id="3.40.1030.10:FF:000002">
    <property type="entry name" value="Anthranilate phosphoribosyltransferase"/>
    <property type="match status" value="1"/>
</dbReference>
<evidence type="ECO:0000256" key="6">
    <source>
        <dbReference type="ARBA" id="ARBA00023141"/>
    </source>
</evidence>
<dbReference type="InterPro" id="IPR035902">
    <property type="entry name" value="Nuc_phospho_transferase"/>
</dbReference>
<evidence type="ECO:0000313" key="13">
    <source>
        <dbReference type="Proteomes" id="UP000199163"/>
    </source>
</evidence>
<dbReference type="Gene3D" id="1.20.970.10">
    <property type="entry name" value="Transferase, Pyrimidine Nucleoside Phosphorylase, Chain C"/>
    <property type="match status" value="1"/>
</dbReference>
<dbReference type="GO" id="GO:0000287">
    <property type="term" value="F:magnesium ion binding"/>
    <property type="evidence" value="ECO:0007669"/>
    <property type="project" value="UniProtKB-UniRule"/>
</dbReference>
<comment type="similarity">
    <text evidence="8">In the C-terminal section; belongs to the anthranilate phosphoribosyltransferase family.</text>
</comment>
<dbReference type="RefSeq" id="WP_091270892.1">
    <property type="nucleotide sequence ID" value="NZ_FNDK01000001.1"/>
</dbReference>
<protein>
    <recommendedName>
        <fullName evidence="9">Anthranilate phosphoribosyltransferase</fullName>
        <ecNumber evidence="9">2.4.2.18</ecNumber>
    </recommendedName>
</protein>
<dbReference type="InterPro" id="IPR017459">
    <property type="entry name" value="Glycosyl_Trfase_fam3_N_dom"/>
</dbReference>
<dbReference type="InterPro" id="IPR036320">
    <property type="entry name" value="Glycosyl_Trfase_fam3_N_dom_sf"/>
</dbReference>
<gene>
    <name evidence="9" type="primary">trpD</name>
    <name evidence="12" type="ORF">SAMN05192534_101526</name>
</gene>
<dbReference type="Pfam" id="PF00591">
    <property type="entry name" value="Glycos_transf_3"/>
    <property type="match status" value="1"/>
</dbReference>
<accession>A0A1G7ZHC5</accession>
<dbReference type="InterPro" id="IPR005940">
    <property type="entry name" value="Anthranilate_Pribosyl_Tfrase"/>
</dbReference>
<keyword evidence="2 9" id="KW-0028">Amino-acid biosynthesis</keyword>
<keyword evidence="3 9" id="KW-0328">Glycosyltransferase</keyword>
<dbReference type="PANTHER" id="PTHR43285:SF2">
    <property type="entry name" value="ANTHRANILATE PHOSPHORIBOSYLTRANSFERASE"/>
    <property type="match status" value="1"/>
</dbReference>